<accession>A0A1H3U880</accession>
<dbReference type="GO" id="GO:0009143">
    <property type="term" value="P:nucleoside triphosphate catabolic process"/>
    <property type="evidence" value="ECO:0007669"/>
    <property type="project" value="InterPro"/>
</dbReference>
<gene>
    <name evidence="2" type="ORF">SAMN05421736_11950</name>
</gene>
<dbReference type="STRING" id="1503961.SAMN05421736_11950"/>
<dbReference type="Pfam" id="PF01725">
    <property type="entry name" value="Ham1p_like"/>
    <property type="match status" value="1"/>
</dbReference>
<dbReference type="CDD" id="cd00515">
    <property type="entry name" value="HAM1"/>
    <property type="match status" value="1"/>
</dbReference>
<keyword evidence="3" id="KW-1185">Reference proteome</keyword>
<reference evidence="3" key="1">
    <citation type="submission" date="2016-10" db="EMBL/GenBank/DDBJ databases">
        <authorList>
            <person name="Varghese N."/>
            <person name="Submissions S."/>
        </authorList>
    </citation>
    <scope>NUCLEOTIDE SEQUENCE [LARGE SCALE GENOMIC DNA]</scope>
    <source>
        <strain evidence="3">SP</strain>
    </source>
</reference>
<organism evidence="2 3">
    <name type="scientific">Evansella caseinilytica</name>
    <dbReference type="NCBI Taxonomy" id="1503961"/>
    <lineage>
        <taxon>Bacteria</taxon>
        <taxon>Bacillati</taxon>
        <taxon>Bacillota</taxon>
        <taxon>Bacilli</taxon>
        <taxon>Bacillales</taxon>
        <taxon>Bacillaceae</taxon>
        <taxon>Evansella</taxon>
    </lineage>
</organism>
<dbReference type="OrthoDB" id="2848448at2"/>
<dbReference type="Gene3D" id="3.90.950.10">
    <property type="match status" value="1"/>
</dbReference>
<protein>
    <submittedName>
        <fullName evidence="2">XTP/dITP diphosphohydrolase</fullName>
    </submittedName>
</protein>
<dbReference type="EMBL" id="FNPI01000019">
    <property type="protein sequence ID" value="SDZ58634.1"/>
    <property type="molecule type" value="Genomic_DNA"/>
</dbReference>
<dbReference type="InterPro" id="IPR002637">
    <property type="entry name" value="RdgB/HAM1"/>
</dbReference>
<sequence>MKLIIATWNKAKFTWIRDALRPLPLEAAALADTIEDIEETAATFSGNASLKVEAVRRYYPNDIILGEDSGLMINALGGFPGVKTARFLPGSDADRAKELLRRLEGLPLSKRQAQFHSAVALATPDGQGILCSGTLAGWISNRERTCVQGYGDIFLLCNDKVLAAAEPTQLLPLDHRRQALFQAKQHILEWVGKD</sequence>
<dbReference type="InterPro" id="IPR029001">
    <property type="entry name" value="ITPase-like_fam"/>
</dbReference>
<dbReference type="Proteomes" id="UP000198935">
    <property type="component" value="Unassembled WGS sequence"/>
</dbReference>
<name>A0A1H3U880_9BACI</name>
<dbReference type="AlphaFoldDB" id="A0A1H3U880"/>
<keyword evidence="1 2" id="KW-0378">Hydrolase</keyword>
<proteinExistence type="predicted"/>
<evidence type="ECO:0000313" key="2">
    <source>
        <dbReference type="EMBL" id="SDZ58634.1"/>
    </source>
</evidence>
<evidence type="ECO:0000256" key="1">
    <source>
        <dbReference type="ARBA" id="ARBA00022801"/>
    </source>
</evidence>
<dbReference type="SUPFAM" id="SSF52972">
    <property type="entry name" value="ITPase-like"/>
    <property type="match status" value="1"/>
</dbReference>
<dbReference type="GO" id="GO:0047429">
    <property type="term" value="F:nucleoside triphosphate diphosphatase activity"/>
    <property type="evidence" value="ECO:0007669"/>
    <property type="project" value="InterPro"/>
</dbReference>
<evidence type="ECO:0000313" key="3">
    <source>
        <dbReference type="Proteomes" id="UP000198935"/>
    </source>
</evidence>